<dbReference type="OrthoDB" id="1024244at2759"/>
<sequence length="204" mass="23698">ASEEIRKRCPYGKEAIIWYDNCFLKYSNKDLLGNIDNMNKFYMWNVCVNREQLGLHDISTQIPRNSDERIGVHGLDQTHRPCAQRGAHPRESREKKSHMGRLDLACATAAVSCVAATKELLGNLAENAYKTSNLFATGEMDRRLKKIRNCMDWFNVQEIFQMRIVRSVLMVLLMNFQVVVMEKKVEELLVETVTLYMKLNLPFY</sequence>
<dbReference type="InterPro" id="IPR050581">
    <property type="entry name" value="CRR_secretory_protein"/>
</dbReference>
<dbReference type="PANTHER" id="PTHR32411:SF43">
    <property type="entry name" value="CYSTEINE-RICH REPEAT SECRETORY PROTEIN 38"/>
    <property type="match status" value="1"/>
</dbReference>
<evidence type="ECO:0000313" key="1">
    <source>
        <dbReference type="EMBL" id="KAG5570037.1"/>
    </source>
</evidence>
<protein>
    <submittedName>
        <fullName evidence="1">Uncharacterized protein</fullName>
    </submittedName>
</protein>
<comment type="caution">
    <text evidence="1">The sequence shown here is derived from an EMBL/GenBank/DDBJ whole genome shotgun (WGS) entry which is preliminary data.</text>
</comment>
<name>A0A9J5W3F1_SOLCO</name>
<dbReference type="EMBL" id="JACXVP010000012">
    <property type="protein sequence ID" value="KAG5570037.1"/>
    <property type="molecule type" value="Genomic_DNA"/>
</dbReference>
<dbReference type="CDD" id="cd23509">
    <property type="entry name" value="Gnk2-like"/>
    <property type="match status" value="1"/>
</dbReference>
<keyword evidence="2" id="KW-1185">Reference proteome</keyword>
<dbReference type="PANTHER" id="PTHR32411">
    <property type="entry name" value="CYSTEINE-RICH REPEAT SECRETORY PROTEIN 38-RELATED"/>
    <property type="match status" value="1"/>
</dbReference>
<dbReference type="AlphaFoldDB" id="A0A9J5W3F1"/>
<evidence type="ECO:0000313" key="2">
    <source>
        <dbReference type="Proteomes" id="UP000824120"/>
    </source>
</evidence>
<reference evidence="1 2" key="1">
    <citation type="submission" date="2020-09" db="EMBL/GenBank/DDBJ databases">
        <title>De no assembly of potato wild relative species, Solanum commersonii.</title>
        <authorList>
            <person name="Cho K."/>
        </authorList>
    </citation>
    <scope>NUCLEOTIDE SEQUENCE [LARGE SCALE GENOMIC DNA]</scope>
    <source>
        <strain evidence="1">LZ3.2</strain>
        <tissue evidence="1">Leaf</tissue>
    </source>
</reference>
<feature type="non-terminal residue" evidence="1">
    <location>
        <position position="1"/>
    </location>
</feature>
<dbReference type="Proteomes" id="UP000824120">
    <property type="component" value="Chromosome 12"/>
</dbReference>
<organism evidence="1 2">
    <name type="scientific">Solanum commersonii</name>
    <name type="common">Commerson's wild potato</name>
    <name type="synonym">Commerson's nightshade</name>
    <dbReference type="NCBI Taxonomy" id="4109"/>
    <lineage>
        <taxon>Eukaryota</taxon>
        <taxon>Viridiplantae</taxon>
        <taxon>Streptophyta</taxon>
        <taxon>Embryophyta</taxon>
        <taxon>Tracheophyta</taxon>
        <taxon>Spermatophyta</taxon>
        <taxon>Magnoliopsida</taxon>
        <taxon>eudicotyledons</taxon>
        <taxon>Gunneridae</taxon>
        <taxon>Pentapetalae</taxon>
        <taxon>asterids</taxon>
        <taxon>lamiids</taxon>
        <taxon>Solanales</taxon>
        <taxon>Solanaceae</taxon>
        <taxon>Solanoideae</taxon>
        <taxon>Solaneae</taxon>
        <taxon>Solanum</taxon>
    </lineage>
</organism>
<accession>A0A9J5W3F1</accession>
<proteinExistence type="predicted"/>
<gene>
    <name evidence="1" type="ORF">H5410_059803</name>
</gene>